<dbReference type="InterPro" id="IPR045186">
    <property type="entry name" value="Indole-3-glycerol_P_synth"/>
</dbReference>
<dbReference type="InterPro" id="IPR011060">
    <property type="entry name" value="RibuloseP-bd_barrel"/>
</dbReference>
<dbReference type="InterPro" id="IPR001468">
    <property type="entry name" value="Indole-3-GlycerolPSynthase_CS"/>
</dbReference>
<keyword evidence="4" id="KW-0028">Amino-acid biosynthesis</keyword>
<dbReference type="Gene3D" id="3.20.20.70">
    <property type="entry name" value="Aldolase class I"/>
    <property type="match status" value="1"/>
</dbReference>
<dbReference type="UniPathway" id="UPA00035">
    <property type="reaction ID" value="UER00043"/>
</dbReference>
<reference evidence="10" key="1">
    <citation type="journal article" date="2015" name="Proc. Natl. Acad. Sci. U.S.A.">
        <title>Networks of energetic and metabolic interactions define dynamics in microbial communities.</title>
        <authorList>
            <person name="Embree M."/>
            <person name="Liu J.K."/>
            <person name="Al-Bassam M.M."/>
            <person name="Zengler K."/>
        </authorList>
    </citation>
    <scope>NUCLEOTIDE SEQUENCE</scope>
</reference>
<accession>A0A0W8GB27</accession>
<dbReference type="EC" id="4.1.1.48" evidence="3"/>
<keyword evidence="7" id="KW-0057">Aromatic amino acid biosynthesis</keyword>
<evidence type="ECO:0000256" key="3">
    <source>
        <dbReference type="ARBA" id="ARBA00012362"/>
    </source>
</evidence>
<evidence type="ECO:0000256" key="7">
    <source>
        <dbReference type="ARBA" id="ARBA00023141"/>
    </source>
</evidence>
<dbReference type="Pfam" id="PF00218">
    <property type="entry name" value="IGPS"/>
    <property type="match status" value="1"/>
</dbReference>
<dbReference type="GO" id="GO:0000162">
    <property type="term" value="P:L-tryptophan biosynthetic process"/>
    <property type="evidence" value="ECO:0007669"/>
    <property type="project" value="UniProtKB-UniPathway"/>
</dbReference>
<dbReference type="SUPFAM" id="SSF51366">
    <property type="entry name" value="Ribulose-phoshate binding barrel"/>
    <property type="match status" value="1"/>
</dbReference>
<evidence type="ECO:0000256" key="4">
    <source>
        <dbReference type="ARBA" id="ARBA00022605"/>
    </source>
</evidence>
<dbReference type="PROSITE" id="PS00614">
    <property type="entry name" value="IGPS"/>
    <property type="match status" value="1"/>
</dbReference>
<dbReference type="EMBL" id="LNQE01000031">
    <property type="protein sequence ID" value="KUG29827.1"/>
    <property type="molecule type" value="Genomic_DNA"/>
</dbReference>
<comment type="pathway">
    <text evidence="2">Amino-acid biosynthesis; L-tryptophan biosynthesis; L-tryptophan from chorismate: step 4/5.</text>
</comment>
<evidence type="ECO:0000256" key="1">
    <source>
        <dbReference type="ARBA" id="ARBA00001633"/>
    </source>
</evidence>
<dbReference type="PANTHER" id="PTHR22854">
    <property type="entry name" value="TRYPTOPHAN BIOSYNTHESIS PROTEIN"/>
    <property type="match status" value="1"/>
</dbReference>
<evidence type="ECO:0000256" key="5">
    <source>
        <dbReference type="ARBA" id="ARBA00022793"/>
    </source>
</evidence>
<keyword evidence="8 10" id="KW-0456">Lyase</keyword>
<dbReference type="AlphaFoldDB" id="A0A0W8GB27"/>
<gene>
    <name evidence="10" type="ORF">ASZ90_000282</name>
</gene>
<dbReference type="GO" id="GO:0004425">
    <property type="term" value="F:indole-3-glycerol-phosphate synthase activity"/>
    <property type="evidence" value="ECO:0007669"/>
    <property type="project" value="UniProtKB-EC"/>
</dbReference>
<evidence type="ECO:0000256" key="8">
    <source>
        <dbReference type="ARBA" id="ARBA00023239"/>
    </source>
</evidence>
<comment type="catalytic activity">
    <reaction evidence="1">
        <text>1-(2-carboxyphenylamino)-1-deoxy-D-ribulose 5-phosphate + H(+) = (1S,2R)-1-C-(indol-3-yl)glycerol 3-phosphate + CO2 + H2O</text>
        <dbReference type="Rhea" id="RHEA:23476"/>
        <dbReference type="ChEBI" id="CHEBI:15377"/>
        <dbReference type="ChEBI" id="CHEBI:15378"/>
        <dbReference type="ChEBI" id="CHEBI:16526"/>
        <dbReference type="ChEBI" id="CHEBI:58613"/>
        <dbReference type="ChEBI" id="CHEBI:58866"/>
        <dbReference type="EC" id="4.1.1.48"/>
    </reaction>
</comment>
<feature type="domain" description="Indole-3-glycerol phosphate synthase" evidence="9">
    <location>
        <begin position="30"/>
        <end position="254"/>
    </location>
</feature>
<evidence type="ECO:0000313" key="10">
    <source>
        <dbReference type="EMBL" id="KUG29827.1"/>
    </source>
</evidence>
<proteinExistence type="predicted"/>
<evidence type="ECO:0000256" key="2">
    <source>
        <dbReference type="ARBA" id="ARBA00004696"/>
    </source>
</evidence>
<keyword evidence="6" id="KW-0822">Tryptophan biosynthesis</keyword>
<evidence type="ECO:0000256" key="6">
    <source>
        <dbReference type="ARBA" id="ARBA00022822"/>
    </source>
</evidence>
<dbReference type="CDD" id="cd00331">
    <property type="entry name" value="IGPS"/>
    <property type="match status" value="1"/>
</dbReference>
<organism evidence="10">
    <name type="scientific">hydrocarbon metagenome</name>
    <dbReference type="NCBI Taxonomy" id="938273"/>
    <lineage>
        <taxon>unclassified sequences</taxon>
        <taxon>metagenomes</taxon>
        <taxon>ecological metagenomes</taxon>
    </lineage>
</organism>
<evidence type="ECO:0000259" key="9">
    <source>
        <dbReference type="Pfam" id="PF00218"/>
    </source>
</evidence>
<keyword evidence="5" id="KW-0210">Decarboxylase</keyword>
<sequence>MLEKFRAAKRPEIERLMALAEAGGLPPPLPGPRPSFSEAVLARAVAGKRAAVIAEYKRASPSKGDINLDLSPADVARIYAANGAACISVLTEEAYFKGRLDYLDEIATAAPGLPLLRKDFLVHPLQVAQTAAHPASALLLIVRMLDDTALADMLRVTYSLGLEAVVEVFDDKDLDRAEVHGAHIIQVNNRDLDTLGVDLGVSERLSVRKRPGRIWISASGISRPDQAARMAKIGFDAVLVGTSIMAGADPSATLAGLANAQAPQADA</sequence>
<name>A0A0W8GB27_9ZZZZ</name>
<dbReference type="InterPro" id="IPR013785">
    <property type="entry name" value="Aldolase_TIM"/>
</dbReference>
<comment type="caution">
    <text evidence="10">The sequence shown here is derived from an EMBL/GenBank/DDBJ whole genome shotgun (WGS) entry which is preliminary data.</text>
</comment>
<dbReference type="GO" id="GO:0004640">
    <property type="term" value="F:phosphoribosylanthranilate isomerase activity"/>
    <property type="evidence" value="ECO:0007669"/>
    <property type="project" value="TreeGrafter"/>
</dbReference>
<dbReference type="PANTHER" id="PTHR22854:SF2">
    <property type="entry name" value="INDOLE-3-GLYCEROL-PHOSPHATE SYNTHASE"/>
    <property type="match status" value="1"/>
</dbReference>
<dbReference type="InterPro" id="IPR013798">
    <property type="entry name" value="Indole-3-glycerol_P_synth_dom"/>
</dbReference>
<protein>
    <recommendedName>
        <fullName evidence="3">indole-3-glycerol-phosphate synthase</fullName>
        <ecNumber evidence="3">4.1.1.48</ecNumber>
    </recommendedName>
</protein>